<evidence type="ECO:0000256" key="1">
    <source>
        <dbReference type="ARBA" id="ARBA00023054"/>
    </source>
</evidence>
<evidence type="ECO:0000259" key="3">
    <source>
        <dbReference type="Pfam" id="PF09073"/>
    </source>
</evidence>
<feature type="compositionally biased region" description="Acidic residues" evidence="2">
    <location>
        <begin position="203"/>
        <end position="222"/>
    </location>
</feature>
<evidence type="ECO:0000313" key="5">
    <source>
        <dbReference type="Proteomes" id="UP001215151"/>
    </source>
</evidence>
<gene>
    <name evidence="4" type="ORF">ONZ51_g7923</name>
</gene>
<feature type="compositionally biased region" description="Basic residues" evidence="2">
    <location>
        <begin position="376"/>
        <end position="385"/>
    </location>
</feature>
<dbReference type="GO" id="GO:0030490">
    <property type="term" value="P:maturation of SSU-rRNA"/>
    <property type="evidence" value="ECO:0007669"/>
    <property type="project" value="TreeGrafter"/>
</dbReference>
<dbReference type="Proteomes" id="UP001215151">
    <property type="component" value="Unassembled WGS sequence"/>
</dbReference>
<dbReference type="EMBL" id="JAPEVG010000226">
    <property type="protein sequence ID" value="KAJ8473344.1"/>
    <property type="molecule type" value="Genomic_DNA"/>
</dbReference>
<feature type="compositionally biased region" description="Acidic residues" evidence="2">
    <location>
        <begin position="286"/>
        <end position="314"/>
    </location>
</feature>
<dbReference type="AlphaFoldDB" id="A0AAD7XB97"/>
<protein>
    <recommendedName>
        <fullName evidence="3">Bud22 domain-containing protein</fullName>
    </recommendedName>
</protein>
<feature type="compositionally biased region" description="Acidic residues" evidence="2">
    <location>
        <begin position="357"/>
        <end position="366"/>
    </location>
</feature>
<comment type="caution">
    <text evidence="4">The sequence shown here is derived from an EMBL/GenBank/DDBJ whole genome shotgun (WGS) entry which is preliminary data.</text>
</comment>
<dbReference type="GO" id="GO:0005634">
    <property type="term" value="C:nucleus"/>
    <property type="evidence" value="ECO:0007669"/>
    <property type="project" value="TreeGrafter"/>
</dbReference>
<feature type="region of interest" description="Disordered" evidence="2">
    <location>
        <begin position="1"/>
        <end position="43"/>
    </location>
</feature>
<evidence type="ECO:0000313" key="4">
    <source>
        <dbReference type="EMBL" id="KAJ8473344.1"/>
    </source>
</evidence>
<keyword evidence="1" id="KW-0175">Coiled coil</keyword>
<dbReference type="PANTHER" id="PTHR23325:SF1">
    <property type="entry name" value="SERUM RESPONSE FACTOR-BINDING PROTEIN 1"/>
    <property type="match status" value="1"/>
</dbReference>
<reference evidence="4" key="1">
    <citation type="submission" date="2022-11" db="EMBL/GenBank/DDBJ databases">
        <title>Genome Sequence of Cubamyces cubensis.</title>
        <authorList>
            <person name="Buettner E."/>
        </authorList>
    </citation>
    <scope>NUCLEOTIDE SEQUENCE</scope>
    <source>
        <strain evidence="4">MPL-01</strain>
    </source>
</reference>
<dbReference type="Pfam" id="PF09073">
    <property type="entry name" value="BUD22"/>
    <property type="match status" value="1"/>
</dbReference>
<feature type="domain" description="Bud22" evidence="3">
    <location>
        <begin position="43"/>
        <end position="518"/>
    </location>
</feature>
<accession>A0AAD7XB97</accession>
<evidence type="ECO:0000256" key="2">
    <source>
        <dbReference type="SAM" id="MobiDB-lite"/>
    </source>
</evidence>
<dbReference type="GO" id="GO:0030686">
    <property type="term" value="C:90S preribosome"/>
    <property type="evidence" value="ECO:0007669"/>
    <property type="project" value="TreeGrafter"/>
</dbReference>
<feature type="compositionally biased region" description="Low complexity" evidence="2">
    <location>
        <begin position="406"/>
        <end position="427"/>
    </location>
</feature>
<dbReference type="InterPro" id="IPR037393">
    <property type="entry name" value="Bud22/SRFB1"/>
</dbReference>
<dbReference type="PANTHER" id="PTHR23325">
    <property type="entry name" value="SERUM RESPONSE FACTOR-BINDING"/>
    <property type="match status" value="1"/>
</dbReference>
<keyword evidence="5" id="KW-1185">Reference proteome</keyword>
<feature type="region of interest" description="Disordered" evidence="2">
    <location>
        <begin position="194"/>
        <end position="519"/>
    </location>
</feature>
<feature type="compositionally biased region" description="Acidic residues" evidence="2">
    <location>
        <begin position="238"/>
        <end position="268"/>
    </location>
</feature>
<organism evidence="4 5">
    <name type="scientific">Trametes cubensis</name>
    <dbReference type="NCBI Taxonomy" id="1111947"/>
    <lineage>
        <taxon>Eukaryota</taxon>
        <taxon>Fungi</taxon>
        <taxon>Dikarya</taxon>
        <taxon>Basidiomycota</taxon>
        <taxon>Agaricomycotina</taxon>
        <taxon>Agaricomycetes</taxon>
        <taxon>Polyporales</taxon>
        <taxon>Polyporaceae</taxon>
        <taxon>Trametes</taxon>
    </lineage>
</organism>
<sequence length="519" mass="55845">MAPPQDAEGTATRGTKRKRSVGKKTHGPPVKRETQGELISKKLHHGLHEVRKAAKKAEAFEIRKLVKRLKTARSVSAGELGEKLKKGNVKTDDPAELERQLDVLKVTFAPEHIDHEPFANTALRTKILKDRMLSENEDVKAALAEKLSDNLVQPQAPGSSAAKVHGRLLSSKIVADVVHTVVDSLKAILDPSLAKPKAKSQEPELDGEESGEEDEGEEEEIDADRRPAKGKKARLANSDEEEGVSDDEEAVDDAGWESGTVDENDDGAGWESGTVDDGEPRLMASNDEDDSEDDEGEGEQEESEDEDEDEDSADEQPPRKVKALPAAKDTKGKSKAVGAESTFLPSLSVGFTRGDSDASDLSDADAEAAAADLPRKNRRGQRARRAIWEKKYGKNANHVKKQRESGAQGQQGYGQQRQWNNGKGSKGPAREGGGGKPGQGQGPPPRGRGGPHGQRGSAGGSGGFAPPPADRGWPKKQGAGTDKKKDDKPLHPSWEAKRKLKEKLNPSIVPAQGKKIKFS</sequence>
<feature type="compositionally biased region" description="Basic residues" evidence="2">
    <location>
        <begin position="14"/>
        <end position="26"/>
    </location>
</feature>
<proteinExistence type="predicted"/>
<feature type="compositionally biased region" description="Basic and acidic residues" evidence="2">
    <location>
        <begin position="481"/>
        <end position="497"/>
    </location>
</feature>
<dbReference type="InterPro" id="IPR015158">
    <property type="entry name" value="Bud22_dom"/>
</dbReference>
<name>A0AAD7XB97_9APHY</name>
<feature type="compositionally biased region" description="Gly residues" evidence="2">
    <location>
        <begin position="430"/>
        <end position="463"/>
    </location>
</feature>